<protein>
    <submittedName>
        <fullName evidence="2">Uncharacterized protein</fullName>
    </submittedName>
</protein>
<gene>
    <name evidence="2" type="ORF">EJ04DRAFT_431052</name>
</gene>
<feature type="transmembrane region" description="Helical" evidence="1">
    <location>
        <begin position="69"/>
        <end position="92"/>
    </location>
</feature>
<keyword evidence="1" id="KW-0472">Membrane</keyword>
<organism evidence="2 3">
    <name type="scientific">Polyplosphaeria fusca</name>
    <dbReference type="NCBI Taxonomy" id="682080"/>
    <lineage>
        <taxon>Eukaryota</taxon>
        <taxon>Fungi</taxon>
        <taxon>Dikarya</taxon>
        <taxon>Ascomycota</taxon>
        <taxon>Pezizomycotina</taxon>
        <taxon>Dothideomycetes</taxon>
        <taxon>Pleosporomycetidae</taxon>
        <taxon>Pleosporales</taxon>
        <taxon>Tetraplosphaeriaceae</taxon>
        <taxon>Polyplosphaeria</taxon>
    </lineage>
</organism>
<evidence type="ECO:0000313" key="2">
    <source>
        <dbReference type="EMBL" id="KAF2737480.1"/>
    </source>
</evidence>
<reference evidence="2" key="1">
    <citation type="journal article" date="2020" name="Stud. Mycol.">
        <title>101 Dothideomycetes genomes: a test case for predicting lifestyles and emergence of pathogens.</title>
        <authorList>
            <person name="Haridas S."/>
            <person name="Albert R."/>
            <person name="Binder M."/>
            <person name="Bloem J."/>
            <person name="Labutti K."/>
            <person name="Salamov A."/>
            <person name="Andreopoulos B."/>
            <person name="Baker S."/>
            <person name="Barry K."/>
            <person name="Bills G."/>
            <person name="Bluhm B."/>
            <person name="Cannon C."/>
            <person name="Castanera R."/>
            <person name="Culley D."/>
            <person name="Daum C."/>
            <person name="Ezra D."/>
            <person name="Gonzalez J."/>
            <person name="Henrissat B."/>
            <person name="Kuo A."/>
            <person name="Liang C."/>
            <person name="Lipzen A."/>
            <person name="Lutzoni F."/>
            <person name="Magnuson J."/>
            <person name="Mondo S."/>
            <person name="Nolan M."/>
            <person name="Ohm R."/>
            <person name="Pangilinan J."/>
            <person name="Park H.-J."/>
            <person name="Ramirez L."/>
            <person name="Alfaro M."/>
            <person name="Sun H."/>
            <person name="Tritt A."/>
            <person name="Yoshinaga Y."/>
            <person name="Zwiers L.-H."/>
            <person name="Turgeon B."/>
            <person name="Goodwin S."/>
            <person name="Spatafora J."/>
            <person name="Crous P."/>
            <person name="Grigoriev I."/>
        </authorList>
    </citation>
    <scope>NUCLEOTIDE SEQUENCE</scope>
    <source>
        <strain evidence="2">CBS 125425</strain>
    </source>
</reference>
<dbReference type="Proteomes" id="UP000799444">
    <property type="component" value="Unassembled WGS sequence"/>
</dbReference>
<keyword evidence="1" id="KW-1133">Transmembrane helix</keyword>
<feature type="transmembrane region" description="Helical" evidence="1">
    <location>
        <begin position="104"/>
        <end position="126"/>
    </location>
</feature>
<dbReference type="AlphaFoldDB" id="A0A9P4R3L5"/>
<evidence type="ECO:0000256" key="1">
    <source>
        <dbReference type="SAM" id="Phobius"/>
    </source>
</evidence>
<feature type="transmembrane region" description="Helical" evidence="1">
    <location>
        <begin position="179"/>
        <end position="199"/>
    </location>
</feature>
<accession>A0A9P4R3L5</accession>
<dbReference type="EMBL" id="ML996116">
    <property type="protein sequence ID" value="KAF2737480.1"/>
    <property type="molecule type" value="Genomic_DNA"/>
</dbReference>
<dbReference type="OrthoDB" id="3796171at2759"/>
<keyword evidence="3" id="KW-1185">Reference proteome</keyword>
<proteinExistence type="predicted"/>
<feature type="transmembrane region" description="Helical" evidence="1">
    <location>
        <begin position="7"/>
        <end position="29"/>
    </location>
</feature>
<keyword evidence="1" id="KW-0812">Transmembrane</keyword>
<name>A0A9P4R3L5_9PLEO</name>
<evidence type="ECO:0000313" key="3">
    <source>
        <dbReference type="Proteomes" id="UP000799444"/>
    </source>
</evidence>
<comment type="caution">
    <text evidence="2">The sequence shown here is derived from an EMBL/GenBank/DDBJ whole genome shotgun (WGS) entry which is preliminary data.</text>
</comment>
<sequence>MRNHNGIRVVCLIAPPLILLPLSILTFALERVSRSLLAYETSRNWRSGSWSITLNHQDIDIRVNPAPTAAILGIALASYFVSIVSACGIWELRRVEGTARHQRSWSWVVVLLNAGVAVASIAVLAWGSALLSQEKWKSGADAFQDERKSRETFMCGIAKFYPSEGWARPACGVAQATRFLLIPLALAAVLTLWAAGVLVRDRGGAKWLAGGKGRYGAFPSTIEMELQHPAAPKNNSHVNERPAFR</sequence>